<sequence>MRKDPDAGRHGKWRPRRSGAILAAGPAAVLAAATLGSDGGELSRRLDLLSQFRAQLAVSGLVPGDGA</sequence>
<organism evidence="1 2">
    <name type="scientific">Microvirga thermotolerans</name>
    <dbReference type="NCBI Taxonomy" id="2651334"/>
    <lineage>
        <taxon>Bacteria</taxon>
        <taxon>Pseudomonadati</taxon>
        <taxon>Pseudomonadota</taxon>
        <taxon>Alphaproteobacteria</taxon>
        <taxon>Hyphomicrobiales</taxon>
        <taxon>Methylobacteriaceae</taxon>
        <taxon>Microvirga</taxon>
    </lineage>
</organism>
<keyword evidence="2" id="KW-1185">Reference proteome</keyword>
<dbReference type="RefSeq" id="WP_152585823.1">
    <property type="nucleotide sequence ID" value="NZ_CP045423.1"/>
</dbReference>
<reference evidence="1 2" key="1">
    <citation type="submission" date="2019-10" db="EMBL/GenBank/DDBJ databases">
        <title>Isolation, Identification of Microvirga thermotolerans HR1, a novel thermophilic bacterium and Comparative Genomics of the genus Microvirga.</title>
        <authorList>
            <person name="Li J."/>
            <person name="Zhang W."/>
            <person name="Lin M."/>
            <person name="Wang J."/>
        </authorList>
    </citation>
    <scope>NUCLEOTIDE SEQUENCE [LARGE SCALE GENOMIC DNA]</scope>
    <source>
        <strain evidence="1 2">HR1</strain>
    </source>
</reference>
<dbReference type="EMBL" id="CP045423">
    <property type="protein sequence ID" value="QFU16178.1"/>
    <property type="molecule type" value="Genomic_DNA"/>
</dbReference>
<dbReference type="AlphaFoldDB" id="A0A5P9JWR0"/>
<dbReference type="KEGG" id="mico:GDR74_08050"/>
<gene>
    <name evidence="1" type="ORF">GDR74_08050</name>
</gene>
<name>A0A5P9JWR0_9HYPH</name>
<accession>A0A5P9JWR0</accession>
<protein>
    <submittedName>
        <fullName evidence="1">Uncharacterized protein</fullName>
    </submittedName>
</protein>
<evidence type="ECO:0000313" key="2">
    <source>
        <dbReference type="Proteomes" id="UP000325614"/>
    </source>
</evidence>
<evidence type="ECO:0000313" key="1">
    <source>
        <dbReference type="EMBL" id="QFU16178.1"/>
    </source>
</evidence>
<dbReference type="Proteomes" id="UP000325614">
    <property type="component" value="Chromosome"/>
</dbReference>
<proteinExistence type="predicted"/>